<accession>A0ABN9QBQ9</accession>
<dbReference type="Proteomes" id="UP001189429">
    <property type="component" value="Unassembled WGS sequence"/>
</dbReference>
<dbReference type="EMBL" id="CAUYUJ010002780">
    <property type="protein sequence ID" value="CAK0802318.1"/>
    <property type="molecule type" value="Genomic_DNA"/>
</dbReference>
<evidence type="ECO:0000313" key="4">
    <source>
        <dbReference type="Proteomes" id="UP001189429"/>
    </source>
</evidence>
<keyword evidence="4" id="KW-1185">Reference proteome</keyword>
<keyword evidence="2" id="KW-0732">Signal</keyword>
<feature type="compositionally biased region" description="Basic and acidic residues" evidence="1">
    <location>
        <begin position="238"/>
        <end position="250"/>
    </location>
</feature>
<protein>
    <submittedName>
        <fullName evidence="3">Uncharacterized protein</fullName>
    </submittedName>
</protein>
<sequence length="1060" mass="114491">MGAPWLAAGPWAASVATAWITQCPACPEARVTCGSCPACKGSPAFSCGTCPGCPHRPTCSLACGAGPGWWAVGAALAACLLLGFGGAGLLRAAGWVAARAAGLVTARAEGSSTVALVVQDSEATDSGGQMAQRTLDVPEPQVCVNFDDSDIFRWHHRLLLVQLSPGVLVAASPDGEVLVLDLSGHLVYAFGELSDEDIEALRVEARGLAVVMGVSAPTAPPRATVSSRIQEADEEDWRAEKRRGPGRDPRISPISRRGPGYHVVLSDALGRMNSLEISDWPLRGPKALPELLTAVVATGLTLTSYWGFWVSESGVLRNAGVLQEMRRLLNVLHHVVTYDLLDTSNLASFKLAGRRVLHIQRAAKRCPRRQSFKERLRREEQEPEAKKDDRPTTAQESVIKRVRHRVRGFGERPKDMDSAGALQEFLKCKDAQRVAKVLSDFDSDAARPVAAVPEEEDIVEPCWDPLLNLRVLQNRGRLVDFRRRLAARGLSGGRRRRQARASAFFVAKKNGGICVAVDARQPNQLHKLPPRAALASGEALGSINLLDAIDASPEGLADFDGCYESLCAGSFDLMGGFYQFADPSWESWMCFDVQVTADELGIDAIYDAKLQRRVPPDEPIWSCFAALPIGWSFALWICLEVLVNAMDVAGLPRDARCLDEARAPAQSVDRSPRVDDGDFISFIASAINDLLAGLTDELDGRGLDWQELERAQPGLVILGMVLHGVLGACYAFAGGDGEPAPVARLPPDVPGELATTAGLIFLGEVDLCRVPSDVALTTDSSLRGYAACEARLEPWEVLATTQWRERQRFVAAEAEVASDDELYEGRAVDFTDPSEPLPLRAPPKLRRAVAKRRRVELEIGVPPEPLADALPDPGRWTERRRGSWRRPGRIHAREARAAVAPLWRAAADVASHGKEILSLCDNISSVIAFEKGRATNFELLAQCRRAAAVRLGREIRWRPRHAPGIYNVADHGGRAANRGELRAGFFNQPWVLDSAPPDVLGSLALCVEGPQKVLYHAGLSGIIVAPLRAAGVSQPSGSRAPRKAFLELFAGAANLAGAPT</sequence>
<comment type="caution">
    <text evidence="3">The sequence shown here is derived from an EMBL/GenBank/DDBJ whole genome shotgun (WGS) entry which is preliminary data.</text>
</comment>
<feature type="signal peptide" evidence="2">
    <location>
        <begin position="1"/>
        <end position="18"/>
    </location>
</feature>
<reference evidence="3" key="1">
    <citation type="submission" date="2023-10" db="EMBL/GenBank/DDBJ databases">
        <authorList>
            <person name="Chen Y."/>
            <person name="Shah S."/>
            <person name="Dougan E. K."/>
            <person name="Thang M."/>
            <person name="Chan C."/>
        </authorList>
    </citation>
    <scope>NUCLEOTIDE SEQUENCE [LARGE SCALE GENOMIC DNA]</scope>
</reference>
<feature type="compositionally biased region" description="Basic and acidic residues" evidence="1">
    <location>
        <begin position="371"/>
        <end position="391"/>
    </location>
</feature>
<proteinExistence type="predicted"/>
<organism evidence="3 4">
    <name type="scientific">Prorocentrum cordatum</name>
    <dbReference type="NCBI Taxonomy" id="2364126"/>
    <lineage>
        <taxon>Eukaryota</taxon>
        <taxon>Sar</taxon>
        <taxon>Alveolata</taxon>
        <taxon>Dinophyceae</taxon>
        <taxon>Prorocentrales</taxon>
        <taxon>Prorocentraceae</taxon>
        <taxon>Prorocentrum</taxon>
    </lineage>
</organism>
<feature type="non-terminal residue" evidence="3">
    <location>
        <position position="1060"/>
    </location>
</feature>
<evidence type="ECO:0000256" key="1">
    <source>
        <dbReference type="SAM" id="MobiDB-lite"/>
    </source>
</evidence>
<evidence type="ECO:0000256" key="2">
    <source>
        <dbReference type="SAM" id="SignalP"/>
    </source>
</evidence>
<feature type="region of interest" description="Disordered" evidence="1">
    <location>
        <begin position="220"/>
        <end position="252"/>
    </location>
</feature>
<feature type="region of interest" description="Disordered" evidence="1">
    <location>
        <begin position="368"/>
        <end position="396"/>
    </location>
</feature>
<feature type="chain" id="PRO_5045552452" evidence="2">
    <location>
        <begin position="19"/>
        <end position="1060"/>
    </location>
</feature>
<evidence type="ECO:0000313" key="3">
    <source>
        <dbReference type="EMBL" id="CAK0802318.1"/>
    </source>
</evidence>
<gene>
    <name evidence="3" type="ORF">PCOR1329_LOCUS9872</name>
</gene>
<name>A0ABN9QBQ9_9DINO</name>